<feature type="transmembrane region" description="Helical" evidence="7">
    <location>
        <begin position="218"/>
        <end position="234"/>
    </location>
</feature>
<dbReference type="GO" id="GO:0016020">
    <property type="term" value="C:membrane"/>
    <property type="evidence" value="ECO:0007669"/>
    <property type="project" value="UniProtKB-SubCell"/>
</dbReference>
<accession>A0A179GXN0</accession>
<dbReference type="AlphaFoldDB" id="A0A179GXN0"/>
<protein>
    <submittedName>
        <fullName evidence="8">Oligopeptide transporter</fullName>
    </submittedName>
</protein>
<dbReference type="Pfam" id="PF00854">
    <property type="entry name" value="PTR2"/>
    <property type="match status" value="1"/>
</dbReference>
<evidence type="ECO:0000256" key="4">
    <source>
        <dbReference type="ARBA" id="ARBA00022989"/>
    </source>
</evidence>
<dbReference type="PANTHER" id="PTHR11654">
    <property type="entry name" value="OLIGOPEPTIDE TRANSPORTER-RELATED"/>
    <property type="match status" value="1"/>
</dbReference>
<evidence type="ECO:0000256" key="3">
    <source>
        <dbReference type="ARBA" id="ARBA00022692"/>
    </source>
</evidence>
<dbReference type="InterPro" id="IPR036259">
    <property type="entry name" value="MFS_trans_sf"/>
</dbReference>
<feature type="transmembrane region" description="Helical" evidence="7">
    <location>
        <begin position="471"/>
        <end position="489"/>
    </location>
</feature>
<dbReference type="GO" id="GO:0022857">
    <property type="term" value="F:transmembrane transporter activity"/>
    <property type="evidence" value="ECO:0007669"/>
    <property type="project" value="InterPro"/>
</dbReference>
<evidence type="ECO:0000256" key="7">
    <source>
        <dbReference type="SAM" id="Phobius"/>
    </source>
</evidence>
<feature type="region of interest" description="Disordered" evidence="6">
    <location>
        <begin position="44"/>
        <end position="64"/>
    </location>
</feature>
<dbReference type="EMBL" id="LSBH01000003">
    <property type="protein sequence ID" value="OAQ82532.1"/>
    <property type="molecule type" value="Genomic_DNA"/>
</dbReference>
<dbReference type="InterPro" id="IPR000109">
    <property type="entry name" value="POT_fam"/>
</dbReference>
<keyword evidence="5 7" id="KW-0472">Membrane</keyword>
<feature type="transmembrane region" description="Helical" evidence="7">
    <location>
        <begin position="551"/>
        <end position="574"/>
    </location>
</feature>
<comment type="caution">
    <text evidence="8">The sequence shown here is derived from an EMBL/GenBank/DDBJ whole genome shotgun (WGS) entry which is preliminary data.</text>
</comment>
<comment type="similarity">
    <text evidence="2">Belongs to the major facilitator superfamily. Proton-dependent oligopeptide transporter (POT/PTR) (TC 2.A.17) family.</text>
</comment>
<feature type="transmembrane region" description="Helical" evidence="7">
    <location>
        <begin position="300"/>
        <end position="321"/>
    </location>
</feature>
<evidence type="ECO:0000256" key="1">
    <source>
        <dbReference type="ARBA" id="ARBA00004141"/>
    </source>
</evidence>
<keyword evidence="4 7" id="KW-1133">Transmembrane helix</keyword>
<evidence type="ECO:0000313" key="9">
    <source>
        <dbReference type="Proteomes" id="UP000078240"/>
    </source>
</evidence>
<dbReference type="Gene3D" id="1.20.1250.20">
    <property type="entry name" value="MFS general substrate transporter like domains"/>
    <property type="match status" value="1"/>
</dbReference>
<organism evidence="8 9">
    <name type="scientific">Purpureocillium lilacinum</name>
    <name type="common">Paecilomyces lilacinus</name>
    <dbReference type="NCBI Taxonomy" id="33203"/>
    <lineage>
        <taxon>Eukaryota</taxon>
        <taxon>Fungi</taxon>
        <taxon>Dikarya</taxon>
        <taxon>Ascomycota</taxon>
        <taxon>Pezizomycotina</taxon>
        <taxon>Sordariomycetes</taxon>
        <taxon>Hypocreomycetidae</taxon>
        <taxon>Hypocreales</taxon>
        <taxon>Ophiocordycipitaceae</taxon>
        <taxon>Purpureocillium</taxon>
    </lineage>
</organism>
<evidence type="ECO:0000256" key="2">
    <source>
        <dbReference type="ARBA" id="ARBA00005982"/>
    </source>
</evidence>
<dbReference type="SUPFAM" id="SSF103473">
    <property type="entry name" value="MFS general substrate transporter"/>
    <property type="match status" value="1"/>
</dbReference>
<gene>
    <name evidence="8" type="ORF">VFPBJ_05117</name>
</gene>
<comment type="subcellular location">
    <subcellularLocation>
        <location evidence="1">Membrane</location>
        <topology evidence="1">Multi-pass membrane protein</topology>
    </subcellularLocation>
</comment>
<proteinExistence type="inferred from homology"/>
<evidence type="ECO:0000256" key="5">
    <source>
        <dbReference type="ARBA" id="ARBA00023136"/>
    </source>
</evidence>
<name>A0A179GXN0_PURLI</name>
<evidence type="ECO:0000313" key="8">
    <source>
        <dbReference type="EMBL" id="OAQ82532.1"/>
    </source>
</evidence>
<feature type="transmembrane region" description="Helical" evidence="7">
    <location>
        <begin position="187"/>
        <end position="206"/>
    </location>
</feature>
<dbReference type="Proteomes" id="UP000078240">
    <property type="component" value="Unassembled WGS sequence"/>
</dbReference>
<keyword evidence="3 7" id="KW-0812">Transmembrane</keyword>
<sequence>MPTPHLPMVSQGHCFHWSCSSLPLLTSQQEQRIMEEKTVDRVGADDAVHSTDEKPSIGDGEKHPPTYDVAILNADYEGKPTEEELATLRRVPGSLPTVAYLLCAVEFCERASYYGCAQIWTNYINRPLPKGGNGYGAVPSGSQATQGALGLGEQVANATSQSFNLLAYCLPLFVGYLADTRFGRYNMIFWGVLVCGVGHVLIIAGGAKQLIENGTAKIPFFIGVYILAIGAAMFKPNVSPLLLDQMTTHVPKVVTLKSGERVIQDPEHSTERVMLWFYLLINIGAFMSTATSYSARNVGWWLAFLLPLILYIPLPLLLIWLKPRLVHHKPGGSDLPNLMRVISHCLRNGGIFRIGRRGWWDAAKPSVIAAKGLTPETHYNDAFVEDVKRTMQATGMFCFFPVQFWNDNGIGSSANFLGTMLTGNGVPNDVIGNFNSLSIICLGPVLNYGLYPLLRKSKIRYGPVARITTGFFLSTIAGVGYCVLCYKAYQTSPCGWYGSSDPLCVEEGLVSPISLWWEAIPYALGGFSELFINVPAYGIAYSRAPINMRGLVSAINLFNTGIAYIVNLAASAAIVDPHLVWDFGAPAIIGAVVTVFFYFTFRHIDKEEYVLSTNQTSEVEPIEGIGAEHSDENVQAKV</sequence>
<reference evidence="8 9" key="1">
    <citation type="submission" date="2016-01" db="EMBL/GenBank/DDBJ databases">
        <title>Biosynthesis of antibiotic leucinostatins and their inhibition on Phytophthora in bio-control Purpureocillium lilacinum.</title>
        <authorList>
            <person name="Wang G."/>
            <person name="Liu Z."/>
            <person name="Lin R."/>
            <person name="Li E."/>
            <person name="Mao Z."/>
            <person name="Ling J."/>
            <person name="Yin W."/>
            <person name="Xie B."/>
        </authorList>
    </citation>
    <scope>NUCLEOTIDE SEQUENCE [LARGE SCALE GENOMIC DNA]</scope>
    <source>
        <strain evidence="8">PLBJ-1</strain>
    </source>
</reference>
<feature type="transmembrane region" description="Helical" evidence="7">
    <location>
        <begin position="580"/>
        <end position="601"/>
    </location>
</feature>
<evidence type="ECO:0000256" key="6">
    <source>
        <dbReference type="SAM" id="MobiDB-lite"/>
    </source>
</evidence>
<feature type="transmembrane region" description="Helical" evidence="7">
    <location>
        <begin position="430"/>
        <end position="450"/>
    </location>
</feature>
<feature type="transmembrane region" description="Helical" evidence="7">
    <location>
        <begin position="275"/>
        <end position="293"/>
    </location>
</feature>